<proteinExistence type="predicted"/>
<keyword evidence="3 6" id="KW-0812">Transmembrane</keyword>
<keyword evidence="5 6" id="KW-0472">Membrane</keyword>
<comment type="subcellular location">
    <subcellularLocation>
        <location evidence="1">Membrane</location>
        <topology evidence="1">Multi-pass membrane protein</topology>
    </subcellularLocation>
</comment>
<dbReference type="GO" id="GO:0005886">
    <property type="term" value="C:plasma membrane"/>
    <property type="evidence" value="ECO:0007669"/>
    <property type="project" value="UniProtKB-ARBA"/>
</dbReference>
<name>A0A1G9SX24_9FIRM</name>
<evidence type="ECO:0000313" key="8">
    <source>
        <dbReference type="Proteomes" id="UP000214880"/>
    </source>
</evidence>
<evidence type="ECO:0000313" key="7">
    <source>
        <dbReference type="EMBL" id="SDM39991.1"/>
    </source>
</evidence>
<dbReference type="CDD" id="cd16914">
    <property type="entry name" value="EcfT"/>
    <property type="match status" value="1"/>
</dbReference>
<dbReference type="InterPro" id="IPR051611">
    <property type="entry name" value="ECF_transporter_component"/>
</dbReference>
<feature type="transmembrane region" description="Helical" evidence="6">
    <location>
        <begin position="16"/>
        <end position="33"/>
    </location>
</feature>
<feature type="transmembrane region" description="Helical" evidence="6">
    <location>
        <begin position="40"/>
        <end position="65"/>
    </location>
</feature>
<keyword evidence="8" id="KW-1185">Reference proteome</keyword>
<dbReference type="STRING" id="146817.SAMN04488502_104145"/>
<dbReference type="Pfam" id="PF02361">
    <property type="entry name" value="CbiQ"/>
    <property type="match status" value="1"/>
</dbReference>
<keyword evidence="4 6" id="KW-1133">Transmembrane helix</keyword>
<evidence type="ECO:0000256" key="5">
    <source>
        <dbReference type="ARBA" id="ARBA00023136"/>
    </source>
</evidence>
<evidence type="ECO:0000256" key="6">
    <source>
        <dbReference type="SAM" id="Phobius"/>
    </source>
</evidence>
<dbReference type="Proteomes" id="UP000214880">
    <property type="component" value="Unassembled WGS sequence"/>
</dbReference>
<dbReference type="RefSeq" id="WP_173812853.1">
    <property type="nucleotide sequence ID" value="NZ_FNHB01000004.1"/>
</dbReference>
<evidence type="ECO:0000256" key="4">
    <source>
        <dbReference type="ARBA" id="ARBA00022989"/>
    </source>
</evidence>
<feature type="transmembrane region" description="Helical" evidence="6">
    <location>
        <begin position="85"/>
        <end position="108"/>
    </location>
</feature>
<dbReference type="AlphaFoldDB" id="A0A1G9SX24"/>
<evidence type="ECO:0000256" key="3">
    <source>
        <dbReference type="ARBA" id="ARBA00022692"/>
    </source>
</evidence>
<evidence type="ECO:0000256" key="2">
    <source>
        <dbReference type="ARBA" id="ARBA00022475"/>
    </source>
</evidence>
<reference evidence="7 8" key="1">
    <citation type="submission" date="2016-10" db="EMBL/GenBank/DDBJ databases">
        <authorList>
            <person name="de Groot N.N."/>
        </authorList>
    </citation>
    <scope>NUCLEOTIDE SEQUENCE [LARGE SCALE GENOMIC DNA]</scope>
    <source>
        <strain evidence="7 8">DSM 1736</strain>
    </source>
</reference>
<keyword evidence="2" id="KW-1003">Cell membrane</keyword>
<dbReference type="PANTHER" id="PTHR34857:SF2">
    <property type="entry name" value="SLL0384 PROTEIN"/>
    <property type="match status" value="1"/>
</dbReference>
<dbReference type="EMBL" id="FNHB01000004">
    <property type="protein sequence ID" value="SDM39991.1"/>
    <property type="molecule type" value="Genomic_DNA"/>
</dbReference>
<sequence length="247" mass="27352">MTKQLNFKAASPDPRVLLLMSLTVCTLCFTLNYRPALIAVFLLTAAGMLLCRMVRPAGGFMLIYGALYGLEQLLWQFGAMGELQAALAVLLLLLLRFFPVLMAGLMVLRQIRINELITALEQLSLPRQLTLPLAIVFRYLPTVYQEMGCIRDNLKMRSLPATPWEMLRRPAAAAEHLLVPLLLRSSRLADELSAAALLKGLDLKEKRTSATAVCFGKSDWGWCLLCIVLALFLLGADAAALHHDGRD</sequence>
<dbReference type="PANTHER" id="PTHR34857">
    <property type="entry name" value="SLL0384 PROTEIN"/>
    <property type="match status" value="1"/>
</dbReference>
<organism evidence="7 8">
    <name type="scientific">Dendrosporobacter quercicolus</name>
    <dbReference type="NCBI Taxonomy" id="146817"/>
    <lineage>
        <taxon>Bacteria</taxon>
        <taxon>Bacillati</taxon>
        <taxon>Bacillota</taxon>
        <taxon>Negativicutes</taxon>
        <taxon>Selenomonadales</taxon>
        <taxon>Sporomusaceae</taxon>
        <taxon>Dendrosporobacter</taxon>
    </lineage>
</organism>
<feature type="transmembrane region" description="Helical" evidence="6">
    <location>
        <begin position="220"/>
        <end position="241"/>
    </location>
</feature>
<accession>A0A1G9SX24</accession>
<dbReference type="InterPro" id="IPR003339">
    <property type="entry name" value="ABC/ECF_trnsptr_transmembrane"/>
</dbReference>
<evidence type="ECO:0000256" key="1">
    <source>
        <dbReference type="ARBA" id="ARBA00004141"/>
    </source>
</evidence>
<gene>
    <name evidence="7" type="ORF">SAMN04488502_104145</name>
</gene>
<protein>
    <submittedName>
        <fullName evidence="7">Energy-coupling factor transport system permease protein</fullName>
    </submittedName>
</protein>